<dbReference type="SUPFAM" id="SSF53254">
    <property type="entry name" value="Phosphoglycerate mutase-like"/>
    <property type="match status" value="1"/>
</dbReference>
<protein>
    <recommendedName>
        <fullName evidence="3">acid phosphatase</fullName>
        <ecNumber evidence="3">3.1.3.2</ecNumber>
    </recommendedName>
</protein>
<dbReference type="InterPro" id="IPR000560">
    <property type="entry name" value="His_Pase_clade-2"/>
</dbReference>
<keyword evidence="5" id="KW-0378">Hydrolase</keyword>
<evidence type="ECO:0000256" key="6">
    <source>
        <dbReference type="ARBA" id="ARBA00023157"/>
    </source>
</evidence>
<evidence type="ECO:0000313" key="8">
    <source>
        <dbReference type="EMBL" id="KAJ8937380.1"/>
    </source>
</evidence>
<evidence type="ECO:0000256" key="1">
    <source>
        <dbReference type="ARBA" id="ARBA00000032"/>
    </source>
</evidence>
<dbReference type="InterPro" id="IPR050645">
    <property type="entry name" value="Histidine_acid_phosphatase"/>
</dbReference>
<evidence type="ECO:0000256" key="2">
    <source>
        <dbReference type="ARBA" id="ARBA00005375"/>
    </source>
</evidence>
<dbReference type="Proteomes" id="UP001162156">
    <property type="component" value="Unassembled WGS sequence"/>
</dbReference>
<evidence type="ECO:0000256" key="4">
    <source>
        <dbReference type="ARBA" id="ARBA00022729"/>
    </source>
</evidence>
<organism evidence="8 9">
    <name type="scientific">Rhamnusium bicolor</name>
    <dbReference type="NCBI Taxonomy" id="1586634"/>
    <lineage>
        <taxon>Eukaryota</taxon>
        <taxon>Metazoa</taxon>
        <taxon>Ecdysozoa</taxon>
        <taxon>Arthropoda</taxon>
        <taxon>Hexapoda</taxon>
        <taxon>Insecta</taxon>
        <taxon>Pterygota</taxon>
        <taxon>Neoptera</taxon>
        <taxon>Endopterygota</taxon>
        <taxon>Coleoptera</taxon>
        <taxon>Polyphaga</taxon>
        <taxon>Cucujiformia</taxon>
        <taxon>Chrysomeloidea</taxon>
        <taxon>Cerambycidae</taxon>
        <taxon>Lepturinae</taxon>
        <taxon>Rhagiini</taxon>
        <taxon>Rhamnusium</taxon>
    </lineage>
</organism>
<evidence type="ECO:0000256" key="7">
    <source>
        <dbReference type="ARBA" id="ARBA00023180"/>
    </source>
</evidence>
<evidence type="ECO:0000313" key="9">
    <source>
        <dbReference type="Proteomes" id="UP001162156"/>
    </source>
</evidence>
<keyword evidence="9" id="KW-1185">Reference proteome</keyword>
<name>A0AAV8XG13_9CUCU</name>
<comment type="caution">
    <text evidence="8">The sequence shown here is derived from an EMBL/GenBank/DDBJ whole genome shotgun (WGS) entry which is preliminary data.</text>
</comment>
<sequence length="287" mass="33578">AGKRKEYQIGKALRKRYYKFLGDFTLDRVDSRCTDYNRTKMSLQLVLASLFPPRGQHVWEKELNWQPVPFNYWPVKEDHVLGDPVKNCPKYKEAFFQYLNSSEGRKLYENFTALHKYLEEHTGQPLHSKSFAELYFTLTTEHENGFKMPEWAAAVYHHIRHLAIMDYNVSTATPELKRLASGFLIKKILDDTSKKIGGDEYKETKVFLYSAHESNVASILRFLGIFYSHVPPYGSYITIEIHNVYYQDYSSQKPRICSIPSCGNFCKLDKFKAIYKELLPQSESECF</sequence>
<dbReference type="AlphaFoldDB" id="A0AAV8XG13"/>
<comment type="similarity">
    <text evidence="2">Belongs to the histidine acid phosphatase family.</text>
</comment>
<evidence type="ECO:0000256" key="3">
    <source>
        <dbReference type="ARBA" id="ARBA00012646"/>
    </source>
</evidence>
<gene>
    <name evidence="8" type="ORF">NQ314_011928</name>
</gene>
<evidence type="ECO:0000256" key="5">
    <source>
        <dbReference type="ARBA" id="ARBA00022801"/>
    </source>
</evidence>
<accession>A0AAV8XG13</accession>
<dbReference type="InterPro" id="IPR029033">
    <property type="entry name" value="His_PPase_superfam"/>
</dbReference>
<keyword evidence="6" id="KW-1015">Disulfide bond</keyword>
<keyword evidence="4" id="KW-0732">Signal</keyword>
<reference evidence="8" key="1">
    <citation type="journal article" date="2023" name="Insect Mol. Biol.">
        <title>Genome sequencing provides insights into the evolution of gene families encoding plant cell wall-degrading enzymes in longhorned beetles.</title>
        <authorList>
            <person name="Shin N.R."/>
            <person name="Okamura Y."/>
            <person name="Kirsch R."/>
            <person name="Pauchet Y."/>
        </authorList>
    </citation>
    <scope>NUCLEOTIDE SEQUENCE</scope>
    <source>
        <strain evidence="8">RBIC_L_NR</strain>
    </source>
</reference>
<dbReference type="PANTHER" id="PTHR11567">
    <property type="entry name" value="ACID PHOSPHATASE-RELATED"/>
    <property type="match status" value="1"/>
</dbReference>
<dbReference type="Gene3D" id="3.40.50.1240">
    <property type="entry name" value="Phosphoglycerate mutase-like"/>
    <property type="match status" value="1"/>
</dbReference>
<dbReference type="EC" id="3.1.3.2" evidence="3"/>
<comment type="catalytic activity">
    <reaction evidence="1">
        <text>a phosphate monoester + H2O = an alcohol + phosphate</text>
        <dbReference type="Rhea" id="RHEA:15017"/>
        <dbReference type="ChEBI" id="CHEBI:15377"/>
        <dbReference type="ChEBI" id="CHEBI:30879"/>
        <dbReference type="ChEBI" id="CHEBI:43474"/>
        <dbReference type="ChEBI" id="CHEBI:67140"/>
        <dbReference type="EC" id="3.1.3.2"/>
    </reaction>
</comment>
<proteinExistence type="inferred from homology"/>
<keyword evidence="7" id="KW-0325">Glycoprotein</keyword>
<dbReference type="EMBL" id="JANEYF010003320">
    <property type="protein sequence ID" value="KAJ8937380.1"/>
    <property type="molecule type" value="Genomic_DNA"/>
</dbReference>
<dbReference type="CDD" id="cd07061">
    <property type="entry name" value="HP_HAP_like"/>
    <property type="match status" value="1"/>
</dbReference>
<dbReference type="GO" id="GO:0003993">
    <property type="term" value="F:acid phosphatase activity"/>
    <property type="evidence" value="ECO:0007669"/>
    <property type="project" value="UniProtKB-EC"/>
</dbReference>
<feature type="non-terminal residue" evidence="8">
    <location>
        <position position="1"/>
    </location>
</feature>
<dbReference type="Pfam" id="PF00328">
    <property type="entry name" value="His_Phos_2"/>
    <property type="match status" value="1"/>
</dbReference>
<dbReference type="PANTHER" id="PTHR11567:SF211">
    <property type="entry name" value="PROSTATIC ACID PHOSPHATASE"/>
    <property type="match status" value="1"/>
</dbReference>